<dbReference type="Proteomes" id="UP000535511">
    <property type="component" value="Unassembled WGS sequence"/>
</dbReference>
<evidence type="ECO:0000313" key="8">
    <source>
        <dbReference type="EMBL" id="NYD41506.1"/>
    </source>
</evidence>
<dbReference type="GO" id="GO:0005886">
    <property type="term" value="C:plasma membrane"/>
    <property type="evidence" value="ECO:0007669"/>
    <property type="project" value="UniProtKB-SubCell"/>
</dbReference>
<dbReference type="Pfam" id="PF02687">
    <property type="entry name" value="FtsX"/>
    <property type="match status" value="2"/>
</dbReference>
<keyword evidence="3 6" id="KW-0812">Transmembrane</keyword>
<evidence type="ECO:0000256" key="3">
    <source>
        <dbReference type="ARBA" id="ARBA00022692"/>
    </source>
</evidence>
<evidence type="ECO:0000313" key="9">
    <source>
        <dbReference type="Proteomes" id="UP000535511"/>
    </source>
</evidence>
<feature type="transmembrane region" description="Helical" evidence="6">
    <location>
        <begin position="156"/>
        <end position="177"/>
    </location>
</feature>
<keyword evidence="2" id="KW-1003">Cell membrane</keyword>
<name>A0A7Y9E621_9ACTN</name>
<feature type="transmembrane region" description="Helical" evidence="6">
    <location>
        <begin position="63"/>
        <end position="85"/>
    </location>
</feature>
<proteinExistence type="predicted"/>
<dbReference type="RefSeq" id="WP_179663246.1">
    <property type="nucleotide sequence ID" value="NZ_JACCBG010000001.1"/>
</dbReference>
<comment type="subcellular location">
    <subcellularLocation>
        <location evidence="1">Cell membrane</location>
        <topology evidence="1">Multi-pass membrane protein</topology>
    </subcellularLocation>
</comment>
<gene>
    <name evidence="8" type="ORF">BJZ21_001589</name>
</gene>
<feature type="transmembrane region" description="Helical" evidence="6">
    <location>
        <begin position="283"/>
        <end position="307"/>
    </location>
</feature>
<evidence type="ECO:0000256" key="5">
    <source>
        <dbReference type="ARBA" id="ARBA00023136"/>
    </source>
</evidence>
<feature type="transmembrane region" description="Helical" evidence="6">
    <location>
        <begin position="105"/>
        <end position="131"/>
    </location>
</feature>
<feature type="transmembrane region" description="Helical" evidence="6">
    <location>
        <begin position="513"/>
        <end position="535"/>
    </location>
</feature>
<dbReference type="InterPro" id="IPR003838">
    <property type="entry name" value="ABC3_permease_C"/>
</dbReference>
<dbReference type="EMBL" id="JACCBG010000001">
    <property type="protein sequence ID" value="NYD41506.1"/>
    <property type="molecule type" value="Genomic_DNA"/>
</dbReference>
<organism evidence="8 9">
    <name type="scientific">Nocardioides panaciterrulae</name>
    <dbReference type="NCBI Taxonomy" id="661492"/>
    <lineage>
        <taxon>Bacteria</taxon>
        <taxon>Bacillati</taxon>
        <taxon>Actinomycetota</taxon>
        <taxon>Actinomycetes</taxon>
        <taxon>Propionibacteriales</taxon>
        <taxon>Nocardioidaceae</taxon>
        <taxon>Nocardioides</taxon>
    </lineage>
</organism>
<evidence type="ECO:0000256" key="6">
    <source>
        <dbReference type="SAM" id="Phobius"/>
    </source>
</evidence>
<reference evidence="8 9" key="1">
    <citation type="submission" date="2020-07" db="EMBL/GenBank/DDBJ databases">
        <title>Sequencing the genomes of 1000 actinobacteria strains.</title>
        <authorList>
            <person name="Klenk H.-P."/>
        </authorList>
    </citation>
    <scope>NUCLEOTIDE SEQUENCE [LARGE SCALE GENOMIC DNA]</scope>
    <source>
        <strain evidence="8 9">DSM 21350</strain>
    </source>
</reference>
<feature type="transmembrane region" description="Helical" evidence="6">
    <location>
        <begin position="228"/>
        <end position="257"/>
    </location>
</feature>
<dbReference type="AlphaFoldDB" id="A0A7Y9E621"/>
<evidence type="ECO:0000256" key="4">
    <source>
        <dbReference type="ARBA" id="ARBA00022989"/>
    </source>
</evidence>
<feature type="domain" description="ABC3 transporter permease C-terminal" evidence="7">
    <location>
        <begin position="517"/>
        <end position="630"/>
    </location>
</feature>
<sequence length="637" mass="66797">MTAAVRLGLRLALGSARDQRLRAASVLVAVFVGAVVLLSTAAITHSQRVQQPFAYQEADNQRLLAAVIASILFPVLVLAATVGRLSAGLRDRRMANLRLLGMGRLSVRLVAAVETGAAAFAGALLGIPGFLAVRQPMSHVRVAGHGWPAPTLWPPAWTYVAVVLLLPAVVMAVAAVPQRLKMADALARARRADSRRPAWWRVVPLAIGVALCSYLIESHLSDADQASGGMIAVLFGGIILLGVGLILVVPVFVRLVADLTMRVTRRPTFTIAARRLQAQPAGVSRVISGLLIGLFLVVGARSVVVAFESTPQYETADRQIHGQQVVTVEASPHDLADQVRLARHTEGVRRVVSFARLSSSCRGTDPCVNALVGTCAELHAVSPALRGCREGQPFALLDLAQYGIAPGSPLPGLRAVNRARGHRPSSPVALTAPARPTHPWSGADEQALQALSADLIVPPDAPGVRELASTSQSMLVAIGAPGRDLADRLAAAGVDVSSGADFDTYDFVARLRALVWSIAAVILSIGLLAFAVAAVDRAVNRRREVTALQVVGVPRSVLRRTQWVEAAVPLALGCCLAIGLGLLAGETYLSLDSASRPGPWAQALVLAGLATLGSALVGGLTVIASSPRISADLIRQE</sequence>
<comment type="caution">
    <text evidence="8">The sequence shown here is derived from an EMBL/GenBank/DDBJ whole genome shotgun (WGS) entry which is preliminary data.</text>
</comment>
<keyword evidence="5 6" id="KW-0472">Membrane</keyword>
<keyword evidence="9" id="KW-1185">Reference proteome</keyword>
<protein>
    <recommendedName>
        <fullName evidence="7">ABC3 transporter permease C-terminal domain-containing protein</fullName>
    </recommendedName>
</protein>
<feature type="transmembrane region" description="Helical" evidence="6">
    <location>
        <begin position="563"/>
        <end position="584"/>
    </location>
</feature>
<evidence type="ECO:0000256" key="1">
    <source>
        <dbReference type="ARBA" id="ARBA00004651"/>
    </source>
</evidence>
<feature type="transmembrane region" description="Helical" evidence="6">
    <location>
        <begin position="21"/>
        <end position="43"/>
    </location>
</feature>
<feature type="transmembrane region" description="Helical" evidence="6">
    <location>
        <begin position="604"/>
        <end position="625"/>
    </location>
</feature>
<accession>A0A7Y9E621</accession>
<keyword evidence="4 6" id="KW-1133">Transmembrane helix</keyword>
<evidence type="ECO:0000259" key="7">
    <source>
        <dbReference type="Pfam" id="PF02687"/>
    </source>
</evidence>
<evidence type="ECO:0000256" key="2">
    <source>
        <dbReference type="ARBA" id="ARBA00022475"/>
    </source>
</evidence>
<feature type="domain" description="ABC3 transporter permease C-terminal" evidence="7">
    <location>
        <begin position="68"/>
        <end position="177"/>
    </location>
</feature>
<feature type="transmembrane region" description="Helical" evidence="6">
    <location>
        <begin position="198"/>
        <end position="216"/>
    </location>
</feature>